<comment type="caution">
    <text evidence="2">The sequence shown here is derived from an EMBL/GenBank/DDBJ whole genome shotgun (WGS) entry which is preliminary data.</text>
</comment>
<dbReference type="AlphaFoldDB" id="G1X9S8"/>
<feature type="region of interest" description="Disordered" evidence="1">
    <location>
        <begin position="239"/>
        <end position="258"/>
    </location>
</feature>
<feature type="region of interest" description="Disordered" evidence="1">
    <location>
        <begin position="178"/>
        <end position="198"/>
    </location>
</feature>
<keyword evidence="3" id="KW-1185">Reference proteome</keyword>
<gene>
    <name evidence="2" type="ORF">AOL_s00076g417</name>
</gene>
<dbReference type="OrthoDB" id="10445448at2759"/>
<sequence length="562" mass="61057">MMVLNRTRSLPSVSLGTKCTIELQSSVTFDAVVDAIIDVTVDPPADVTVNGTVNDTSSATTSPDPTTNGLPDIFLITLGIPPYLNITGLGAPGIESLDIDPRVYMMCKGKAIINILAGLDQRYKRYDKIMGLSQNGEMYQKLAVGLIFMTCKANAYSEDFLSHIAASSQRSLQLPFLDMQPPSAVDPNPPALPPSPASATSLVAVSPAVAVSSSSSSPASSLTLEELLEKRLKEYLAETKMASKQPDESSFAPASLGFGQRTDFEETDASTSHASTNSVDQHVHGLGILGTEEDIKRHEEAVAQLTKLANPILARIGRIFVSIGDERHKVEGCREAMLRKDQKALVLKLDGLKSDGDAYLRQLDDVIQSFDSAQKWHNVLLGQMAELVKLQRAEVAAVSAAIAAAADDANTTLDGKVQQGSPLMVEGPAEGVVSPPLTSPIKAPTTERQDVAHQETGPAKTALLILSHLSDQMRWVEIDLVKLWDRQIRESAMARRNLSSEYERLMAAMRQHADEHFGSEAAKPRGGPRTNLQWAVKNFDVSYYAEYPLRDVKLELRTNLRE</sequence>
<organism evidence="2 3">
    <name type="scientific">Arthrobotrys oligospora (strain ATCC 24927 / CBS 115.81 / DSM 1491)</name>
    <name type="common">Nematode-trapping fungus</name>
    <name type="synonym">Didymozoophaga oligospora</name>
    <dbReference type="NCBI Taxonomy" id="756982"/>
    <lineage>
        <taxon>Eukaryota</taxon>
        <taxon>Fungi</taxon>
        <taxon>Dikarya</taxon>
        <taxon>Ascomycota</taxon>
        <taxon>Pezizomycotina</taxon>
        <taxon>Orbiliomycetes</taxon>
        <taxon>Orbiliales</taxon>
        <taxon>Orbiliaceae</taxon>
        <taxon>Orbilia</taxon>
        <taxon>Orbilia oligospora</taxon>
    </lineage>
</organism>
<dbReference type="RefSeq" id="XP_011121271.1">
    <property type="nucleotide sequence ID" value="XM_011122969.1"/>
</dbReference>
<evidence type="ECO:0000256" key="1">
    <source>
        <dbReference type="SAM" id="MobiDB-lite"/>
    </source>
</evidence>
<reference evidence="2 3" key="1">
    <citation type="journal article" date="2011" name="PLoS Pathog.">
        <title>Genomic and proteomic analyses of the fungus Arthrobotrys oligospora provide insights into nematode-trap formation.</title>
        <authorList>
            <person name="Yang J."/>
            <person name="Wang L."/>
            <person name="Ji X."/>
            <person name="Feng Y."/>
            <person name="Li X."/>
            <person name="Zou C."/>
            <person name="Xu J."/>
            <person name="Ren Y."/>
            <person name="Mi Q."/>
            <person name="Wu J."/>
            <person name="Liu S."/>
            <person name="Liu Y."/>
            <person name="Huang X."/>
            <person name="Wang H."/>
            <person name="Niu X."/>
            <person name="Li J."/>
            <person name="Liang L."/>
            <person name="Luo Y."/>
            <person name="Ji K."/>
            <person name="Zhou W."/>
            <person name="Yu Z."/>
            <person name="Li G."/>
            <person name="Liu Y."/>
            <person name="Li L."/>
            <person name="Qiao M."/>
            <person name="Feng L."/>
            <person name="Zhang K.-Q."/>
        </authorList>
    </citation>
    <scope>NUCLEOTIDE SEQUENCE [LARGE SCALE GENOMIC DNA]</scope>
    <source>
        <strain evidence="3">ATCC 24927 / CBS 115.81 / DSM 1491</strain>
    </source>
</reference>
<dbReference type="EMBL" id="ADOT01000127">
    <property type="protein sequence ID" value="EGX50066.1"/>
    <property type="molecule type" value="Genomic_DNA"/>
</dbReference>
<protein>
    <submittedName>
        <fullName evidence="2">Uncharacterized protein</fullName>
    </submittedName>
</protein>
<name>G1X9S8_ARTOA</name>
<evidence type="ECO:0000313" key="2">
    <source>
        <dbReference type="EMBL" id="EGX50066.1"/>
    </source>
</evidence>
<accession>G1X9S8</accession>
<dbReference type="HOGENOM" id="CLU_484805_0_0_1"/>
<dbReference type="Proteomes" id="UP000008784">
    <property type="component" value="Unassembled WGS sequence"/>
</dbReference>
<evidence type="ECO:0000313" key="3">
    <source>
        <dbReference type="Proteomes" id="UP000008784"/>
    </source>
</evidence>
<proteinExistence type="predicted"/>
<dbReference type="GeneID" id="22892193"/>
<dbReference type="InParanoid" id="G1X9S8"/>
<feature type="compositionally biased region" description="Pro residues" evidence="1">
    <location>
        <begin position="187"/>
        <end position="196"/>
    </location>
</feature>